<sequence length="172" mass="18977">MQLYIMRHGEAQQVIDSQMTDAKRPLTQQGQLEANLMGQWLSNMQVELDQVFVSPYLRAQQTCNTVLSTMKASDKATTGMANLQATTLDFITPMGDAKQVHDYLDGLFAGLDSHQQSLLMVAHMPLVSYLVAELTQSENAPIFATAAIAHIDYDVEAMSGELIRLVSPLDLC</sequence>
<dbReference type="Pfam" id="PF00300">
    <property type="entry name" value="His_Phos_1"/>
    <property type="match status" value="1"/>
</dbReference>
<dbReference type="KEGG" id="lsd:EMK97_04380"/>
<dbReference type="PANTHER" id="PTHR20935">
    <property type="entry name" value="PHOSPHOGLYCERATE MUTASE-RELATED"/>
    <property type="match status" value="1"/>
</dbReference>
<evidence type="ECO:0000256" key="2">
    <source>
        <dbReference type="PIRSR" id="PIRSR613078-2"/>
    </source>
</evidence>
<dbReference type="GO" id="GO:0101006">
    <property type="term" value="F:protein histidine phosphatase activity"/>
    <property type="evidence" value="ECO:0007669"/>
    <property type="project" value="InterPro"/>
</dbReference>
<dbReference type="CDD" id="cd07067">
    <property type="entry name" value="HP_PGM_like"/>
    <property type="match status" value="1"/>
</dbReference>
<evidence type="ECO:0000256" key="1">
    <source>
        <dbReference type="ARBA" id="ARBA00022801"/>
    </source>
</evidence>
<dbReference type="InterPro" id="IPR004449">
    <property type="entry name" value="SixA"/>
</dbReference>
<name>A0A4P6P1S6_9GAMM</name>
<dbReference type="GO" id="GO:0005737">
    <property type="term" value="C:cytoplasm"/>
    <property type="evidence" value="ECO:0007669"/>
    <property type="project" value="InterPro"/>
</dbReference>
<dbReference type="EMBL" id="CP034759">
    <property type="protein sequence ID" value="QBG35023.1"/>
    <property type="molecule type" value="Genomic_DNA"/>
</dbReference>
<proteinExistence type="predicted"/>
<keyword evidence="1" id="KW-0378">Hydrolase</keyword>
<gene>
    <name evidence="3" type="primary">sixA</name>
    <name evidence="3" type="ORF">EMK97_04380</name>
</gene>
<organism evidence="3 4">
    <name type="scientific">Litorilituus sediminis</name>
    <dbReference type="NCBI Taxonomy" id="718192"/>
    <lineage>
        <taxon>Bacteria</taxon>
        <taxon>Pseudomonadati</taxon>
        <taxon>Pseudomonadota</taxon>
        <taxon>Gammaproteobacteria</taxon>
        <taxon>Alteromonadales</taxon>
        <taxon>Colwelliaceae</taxon>
        <taxon>Litorilituus</taxon>
    </lineage>
</organism>
<dbReference type="InterPro" id="IPR029033">
    <property type="entry name" value="His_PPase_superfam"/>
</dbReference>
<dbReference type="InterPro" id="IPR013078">
    <property type="entry name" value="His_Pase_superF_clade-1"/>
</dbReference>
<feature type="binding site" evidence="2">
    <location>
        <position position="58"/>
    </location>
    <ligand>
        <name>substrate</name>
    </ligand>
</feature>
<keyword evidence="4" id="KW-1185">Reference proteome</keyword>
<dbReference type="InterPro" id="IPR051021">
    <property type="entry name" value="Mito_Ser/Thr_phosphatase"/>
</dbReference>
<protein>
    <submittedName>
        <fullName evidence="3">Phosphohistidine phosphatase SixA</fullName>
    </submittedName>
</protein>
<dbReference type="NCBIfam" id="TIGR00249">
    <property type="entry name" value="sixA"/>
    <property type="match status" value="1"/>
</dbReference>
<dbReference type="RefSeq" id="WP_130599793.1">
    <property type="nucleotide sequence ID" value="NZ_CP034759.1"/>
</dbReference>
<dbReference type="Proteomes" id="UP000290244">
    <property type="component" value="Chromosome"/>
</dbReference>
<dbReference type="SUPFAM" id="SSF53254">
    <property type="entry name" value="Phosphoglycerate mutase-like"/>
    <property type="match status" value="1"/>
</dbReference>
<reference evidence="3 4" key="1">
    <citation type="submission" date="2018-12" db="EMBL/GenBank/DDBJ databases">
        <title>Complete genome of Litorilituus sediminis.</title>
        <authorList>
            <person name="Liu A."/>
            <person name="Rong J."/>
        </authorList>
    </citation>
    <scope>NUCLEOTIDE SEQUENCE [LARGE SCALE GENOMIC DNA]</scope>
    <source>
        <strain evidence="3 4">JCM 17549</strain>
    </source>
</reference>
<dbReference type="Gene3D" id="3.40.50.1240">
    <property type="entry name" value="Phosphoglycerate mutase-like"/>
    <property type="match status" value="1"/>
</dbReference>
<dbReference type="SMART" id="SM00855">
    <property type="entry name" value="PGAM"/>
    <property type="match status" value="1"/>
</dbReference>
<evidence type="ECO:0000313" key="4">
    <source>
        <dbReference type="Proteomes" id="UP000290244"/>
    </source>
</evidence>
<evidence type="ECO:0000313" key="3">
    <source>
        <dbReference type="EMBL" id="QBG35023.1"/>
    </source>
</evidence>
<accession>A0A4P6P1S6</accession>
<dbReference type="OrthoDB" id="92610at2"/>
<dbReference type="AlphaFoldDB" id="A0A4P6P1S6"/>